<evidence type="ECO:0000256" key="1">
    <source>
        <dbReference type="ARBA" id="ARBA00004141"/>
    </source>
</evidence>
<dbReference type="InterPro" id="IPR050925">
    <property type="entry name" value="Rhomboid_protease_S54"/>
</dbReference>
<keyword evidence="6 8" id="KW-0472">Membrane</keyword>
<evidence type="ECO:0000256" key="4">
    <source>
        <dbReference type="ARBA" id="ARBA00022801"/>
    </source>
</evidence>
<feature type="transmembrane region" description="Helical" evidence="8">
    <location>
        <begin position="264"/>
        <end position="282"/>
    </location>
</feature>
<dbReference type="STRING" id="28573.A0A0U1LQI8"/>
<accession>A0A0U1LQI8</accession>
<feature type="domain" description="Peptidase S54 rhomboid" evidence="9">
    <location>
        <begin position="276"/>
        <end position="424"/>
    </location>
</feature>
<dbReference type="Pfam" id="PF01694">
    <property type="entry name" value="Rhomboid"/>
    <property type="match status" value="1"/>
</dbReference>
<reference evidence="10 11" key="1">
    <citation type="submission" date="2015-04" db="EMBL/GenBank/DDBJ databases">
        <authorList>
            <person name="Syromyatnikov M.Y."/>
            <person name="Popov V.N."/>
        </authorList>
    </citation>
    <scope>NUCLEOTIDE SEQUENCE [LARGE SCALE GENOMIC DNA]</scope>
    <source>
        <strain evidence="10">WF-38-12</strain>
    </source>
</reference>
<dbReference type="SUPFAM" id="SSF144091">
    <property type="entry name" value="Rhomboid-like"/>
    <property type="match status" value="1"/>
</dbReference>
<dbReference type="FunFam" id="1.20.1540.10:FF:000012">
    <property type="entry name" value="Rhomboid family protein"/>
    <property type="match status" value="1"/>
</dbReference>
<dbReference type="InterPro" id="IPR035952">
    <property type="entry name" value="Rhomboid-like_sf"/>
</dbReference>
<dbReference type="Proteomes" id="UP000054383">
    <property type="component" value="Unassembled WGS sequence"/>
</dbReference>
<keyword evidence="4" id="KW-0378">Hydrolase</keyword>
<dbReference type="Gene3D" id="1.20.1540.10">
    <property type="entry name" value="Rhomboid-like"/>
    <property type="match status" value="1"/>
</dbReference>
<dbReference type="OMA" id="PAWRMLN"/>
<comment type="similarity">
    <text evidence="2">Belongs to the peptidase S54 family.</text>
</comment>
<protein>
    <submittedName>
        <fullName evidence="10">Rhomboid-like protein</fullName>
    </submittedName>
</protein>
<evidence type="ECO:0000256" key="3">
    <source>
        <dbReference type="ARBA" id="ARBA00022692"/>
    </source>
</evidence>
<dbReference type="InterPro" id="IPR022764">
    <property type="entry name" value="Peptidase_S54_rhomboid_dom"/>
</dbReference>
<feature type="transmembrane region" description="Helical" evidence="8">
    <location>
        <begin position="380"/>
        <end position="402"/>
    </location>
</feature>
<name>A0A0U1LQI8_TALIS</name>
<proteinExistence type="inferred from homology"/>
<keyword evidence="11" id="KW-1185">Reference proteome</keyword>
<evidence type="ECO:0000256" key="5">
    <source>
        <dbReference type="ARBA" id="ARBA00022989"/>
    </source>
</evidence>
<gene>
    <name evidence="10" type="ORF">PISL3812_02668</name>
</gene>
<dbReference type="GO" id="GO:0004252">
    <property type="term" value="F:serine-type endopeptidase activity"/>
    <property type="evidence" value="ECO:0007669"/>
    <property type="project" value="InterPro"/>
</dbReference>
<evidence type="ECO:0000256" key="7">
    <source>
        <dbReference type="SAM" id="Coils"/>
    </source>
</evidence>
<dbReference type="EMBL" id="CVMT01000002">
    <property type="protein sequence ID" value="CRG85626.1"/>
    <property type="molecule type" value="Genomic_DNA"/>
</dbReference>
<evidence type="ECO:0000313" key="10">
    <source>
        <dbReference type="EMBL" id="CRG85626.1"/>
    </source>
</evidence>
<keyword evidence="5 8" id="KW-1133">Transmembrane helix</keyword>
<evidence type="ECO:0000256" key="8">
    <source>
        <dbReference type="SAM" id="Phobius"/>
    </source>
</evidence>
<dbReference type="PANTHER" id="PTHR43731">
    <property type="entry name" value="RHOMBOID PROTEASE"/>
    <property type="match status" value="1"/>
</dbReference>
<dbReference type="OrthoDB" id="10260614at2759"/>
<feature type="transmembrane region" description="Helical" evidence="8">
    <location>
        <begin position="340"/>
        <end position="359"/>
    </location>
</feature>
<evidence type="ECO:0000259" key="9">
    <source>
        <dbReference type="Pfam" id="PF01694"/>
    </source>
</evidence>
<dbReference type="GO" id="GO:0016020">
    <property type="term" value="C:membrane"/>
    <property type="evidence" value="ECO:0007669"/>
    <property type="project" value="UniProtKB-SubCell"/>
</dbReference>
<keyword evidence="7" id="KW-0175">Coiled coil</keyword>
<feature type="coiled-coil region" evidence="7">
    <location>
        <begin position="108"/>
        <end position="135"/>
    </location>
</feature>
<feature type="transmembrane region" description="Helical" evidence="8">
    <location>
        <begin position="197"/>
        <end position="215"/>
    </location>
</feature>
<evidence type="ECO:0000256" key="6">
    <source>
        <dbReference type="ARBA" id="ARBA00023136"/>
    </source>
</evidence>
<feature type="transmembrane region" description="Helical" evidence="8">
    <location>
        <begin position="316"/>
        <end position="334"/>
    </location>
</feature>
<organism evidence="10 11">
    <name type="scientific">Talaromyces islandicus</name>
    <name type="common">Penicillium islandicum</name>
    <dbReference type="NCBI Taxonomy" id="28573"/>
    <lineage>
        <taxon>Eukaryota</taxon>
        <taxon>Fungi</taxon>
        <taxon>Dikarya</taxon>
        <taxon>Ascomycota</taxon>
        <taxon>Pezizomycotina</taxon>
        <taxon>Eurotiomycetes</taxon>
        <taxon>Eurotiomycetidae</taxon>
        <taxon>Eurotiales</taxon>
        <taxon>Trichocomaceae</taxon>
        <taxon>Talaromyces</taxon>
        <taxon>Talaromyces sect. Islandici</taxon>
    </lineage>
</organism>
<comment type="subcellular location">
    <subcellularLocation>
        <location evidence="1">Membrane</location>
        <topology evidence="1">Multi-pass membrane protein</topology>
    </subcellularLocation>
</comment>
<dbReference type="GO" id="GO:0006465">
    <property type="term" value="P:signal peptide processing"/>
    <property type="evidence" value="ECO:0007669"/>
    <property type="project" value="TreeGrafter"/>
</dbReference>
<dbReference type="AlphaFoldDB" id="A0A0U1LQI8"/>
<sequence>MGNRIVSVLQGRRVAGTLDLPLPSDITSTVRPRTIEKGLHWLRNQHPMDEDAAIMARIEREEREEEERLYRHVKEQGLDRPQSGHWGARLGDGEDIHGESVFKNIREKNEARLLAKEEKERKEWLEGEAAELAKMQKHLKKNTQLQKYNEAAVVEGKFSRPRADPKERPFLAWAQKHYLRAENTDTDFSKLSTAGRLLPALGVTLLTLGLCYVYAETYEPPKEYKRLWRDVPPAAATVLGIMGVNFAVYLLWKAPPAWRLLNRYFISVPLYPYAMSVVGSIFSHQQVRHLATNTLILWLIGTRLHDEIGRGNFMAVYLSSGVFGSITSLTAHVLLGRLTITSLGASGAIAGLVATWCMLHSNDKLVPSFLPHEWRDSVSANGSTVLAGIVLFELFNLVSPFKVAKLDHWAHLGGYFAGAAWAMMHKPKLERKRQEERGWIDRFVSGS</sequence>
<dbReference type="PANTHER" id="PTHR43731:SF14">
    <property type="entry name" value="PRESENILIN-ASSOCIATED RHOMBOID-LIKE PROTEIN, MITOCHONDRIAL"/>
    <property type="match status" value="1"/>
</dbReference>
<feature type="transmembrane region" description="Helical" evidence="8">
    <location>
        <begin position="235"/>
        <end position="252"/>
    </location>
</feature>
<evidence type="ECO:0000256" key="2">
    <source>
        <dbReference type="ARBA" id="ARBA00009045"/>
    </source>
</evidence>
<evidence type="ECO:0000313" key="11">
    <source>
        <dbReference type="Proteomes" id="UP000054383"/>
    </source>
</evidence>
<keyword evidence="3 8" id="KW-0812">Transmembrane</keyword>